<keyword evidence="2" id="KW-1185">Reference proteome</keyword>
<proteinExistence type="predicted"/>
<organism evidence="1 2">
    <name type="scientific">Campylobacter gracilis RM3268</name>
    <dbReference type="NCBI Taxonomy" id="553220"/>
    <lineage>
        <taxon>Bacteria</taxon>
        <taxon>Pseudomonadati</taxon>
        <taxon>Campylobacterota</taxon>
        <taxon>Epsilonproteobacteria</taxon>
        <taxon>Campylobacterales</taxon>
        <taxon>Campylobacteraceae</taxon>
        <taxon>Campylobacter</taxon>
    </lineage>
</organism>
<reference evidence="1 2" key="1">
    <citation type="submission" date="2009-07" db="EMBL/GenBank/DDBJ databases">
        <authorList>
            <person name="Madupu R."/>
            <person name="Sebastian Y."/>
            <person name="Durkin A.S."/>
            <person name="Torralba M."/>
            <person name="Methe B."/>
            <person name="Sutton G.G."/>
            <person name="Strausberg R.L."/>
            <person name="Nelson K.E."/>
        </authorList>
    </citation>
    <scope>NUCLEOTIDE SEQUENCE [LARGE SCALE GENOMIC DNA]</scope>
    <source>
        <strain evidence="1 2">RM3268</strain>
    </source>
</reference>
<dbReference type="Proteomes" id="UP000005709">
    <property type="component" value="Unassembled WGS sequence"/>
</dbReference>
<evidence type="ECO:0000313" key="1">
    <source>
        <dbReference type="EMBL" id="EEV16963.1"/>
    </source>
</evidence>
<dbReference type="EMBL" id="ACYG01000027">
    <property type="protein sequence ID" value="EEV16963.1"/>
    <property type="molecule type" value="Genomic_DNA"/>
</dbReference>
<accession>C8PJ58</accession>
<name>C8PJ58_9BACT</name>
<dbReference type="STRING" id="824.CGRAC_0906"/>
<evidence type="ECO:0000313" key="2">
    <source>
        <dbReference type="Proteomes" id="UP000005709"/>
    </source>
</evidence>
<comment type="caution">
    <text evidence="1">The sequence shown here is derived from an EMBL/GenBank/DDBJ whole genome shotgun (WGS) entry which is preliminary data.</text>
</comment>
<gene>
    <name evidence="1" type="ORF">CAMGR0001_1257</name>
</gene>
<protein>
    <submittedName>
        <fullName evidence="1">Uncharacterized protein</fullName>
    </submittedName>
</protein>
<dbReference type="AlphaFoldDB" id="C8PJ58"/>
<sequence length="184" mass="19802">MVPNPHANGTGLNFKSNLRPAALACFTKRENFKNFVAHEQAARATNRAAAARSLGSKACVKTANREAVSARCAGSACRGAKTAGSMSIDAAASKNISNLTPLKHCTDRKNFKISASGKIKFATHGEQKFTMRSMAKFAARRGLKFEPCGAAARNFAMRDKILSSRLHKNCVSFKISPPRGEKTK</sequence>